<accession>A0A0F4YSI3</accession>
<sequence>MRMASALVVFNLAAPGTSPSRRPSSDRLTPFLIANYDERGRAWDITRTSSVFATAKVNHTYWLRRSSMLNMTSSPATSKPAGKVSASRSHGSGQMGKKTSLPLSPRPGMPSPTSLPKRANPLLSTPIKPAVKNTVSPRAMTVFGVGVLTISTYCGYLYTSYRRDVVESRSLNVPEDVSDRYNETARNYDAEVELGERLMRLGKRRKELVRMARGDVLEVSCGTGRNMQYYQLGERRGVDEKGKAQIQGCRSVTFVDLSPQMVEIAQKKFERLYPDFPKAAFRVQNAKEVVPPSSPSTAVIKSSSTTPETQSQTQSQSQSWTTSKPYFDTVLQTMGLCSTPDPVGLLRHLGSITEPQHGRILLLEHGRSYYGWLNRILDNLAAAHANRHGCWWNRDIGQIVEQSGLEVVEMKRYHLGTTWRVILRPKRESGSKDEVQAAR</sequence>
<feature type="compositionally biased region" description="Low complexity" evidence="1">
    <location>
        <begin position="302"/>
        <end position="320"/>
    </location>
</feature>
<dbReference type="RefSeq" id="XP_013327682.1">
    <property type="nucleotide sequence ID" value="XM_013472228.1"/>
</dbReference>
<dbReference type="GO" id="GO:0008168">
    <property type="term" value="F:methyltransferase activity"/>
    <property type="evidence" value="ECO:0007669"/>
    <property type="project" value="TreeGrafter"/>
</dbReference>
<dbReference type="GeneID" id="25317276"/>
<dbReference type="Proteomes" id="UP000053958">
    <property type="component" value="Unassembled WGS sequence"/>
</dbReference>
<gene>
    <name evidence="2" type="ORF">T310_4929</name>
</gene>
<dbReference type="Pfam" id="PF13489">
    <property type="entry name" value="Methyltransf_23"/>
    <property type="match status" value="1"/>
</dbReference>
<name>A0A0F4YSI3_RASE3</name>
<dbReference type="PANTHER" id="PTHR42912:SF83">
    <property type="entry name" value="METHYLTRANSFERASE TYPE 11 DOMAIN-CONTAINING PROTEIN"/>
    <property type="match status" value="1"/>
</dbReference>
<reference evidence="2 3" key="1">
    <citation type="submission" date="2015-04" db="EMBL/GenBank/DDBJ databases">
        <authorList>
            <person name="Heijne W.H."/>
            <person name="Fedorova N.D."/>
            <person name="Nierman W.C."/>
            <person name="Vollebregt A.W."/>
            <person name="Zhao Z."/>
            <person name="Wu L."/>
            <person name="Kumar M."/>
            <person name="Stam H."/>
            <person name="van den Berg M.A."/>
            <person name="Pel H.J."/>
        </authorList>
    </citation>
    <scope>NUCLEOTIDE SEQUENCE [LARGE SCALE GENOMIC DNA]</scope>
    <source>
        <strain evidence="2 3">CBS 393.64</strain>
    </source>
</reference>
<protein>
    <recommendedName>
        <fullName evidence="4">Ubiquinone/menaquinone biosynthesis-related protein</fullName>
    </recommendedName>
</protein>
<evidence type="ECO:0000256" key="1">
    <source>
        <dbReference type="SAM" id="MobiDB-lite"/>
    </source>
</evidence>
<dbReference type="InterPro" id="IPR050508">
    <property type="entry name" value="Methyltransf_Superfamily"/>
</dbReference>
<dbReference type="STRING" id="1408163.A0A0F4YSI3"/>
<dbReference type="SUPFAM" id="SSF53335">
    <property type="entry name" value="S-adenosyl-L-methionine-dependent methyltransferases"/>
    <property type="match status" value="1"/>
</dbReference>
<dbReference type="OrthoDB" id="416496at2759"/>
<dbReference type="EMBL" id="LASV01000208">
    <property type="protein sequence ID" value="KKA21070.1"/>
    <property type="molecule type" value="Genomic_DNA"/>
</dbReference>
<dbReference type="AlphaFoldDB" id="A0A0F4YSI3"/>
<evidence type="ECO:0008006" key="4">
    <source>
        <dbReference type="Google" id="ProtNLM"/>
    </source>
</evidence>
<feature type="region of interest" description="Disordered" evidence="1">
    <location>
        <begin position="72"/>
        <end position="119"/>
    </location>
</feature>
<comment type="caution">
    <text evidence="2">The sequence shown here is derived from an EMBL/GenBank/DDBJ whole genome shotgun (WGS) entry which is preliminary data.</text>
</comment>
<dbReference type="PANTHER" id="PTHR42912">
    <property type="entry name" value="METHYLTRANSFERASE"/>
    <property type="match status" value="1"/>
</dbReference>
<evidence type="ECO:0000313" key="2">
    <source>
        <dbReference type="EMBL" id="KKA21070.1"/>
    </source>
</evidence>
<dbReference type="Gene3D" id="3.40.50.150">
    <property type="entry name" value="Vaccinia Virus protein VP39"/>
    <property type="match status" value="1"/>
</dbReference>
<dbReference type="InterPro" id="IPR029063">
    <property type="entry name" value="SAM-dependent_MTases_sf"/>
</dbReference>
<keyword evidence="3" id="KW-1185">Reference proteome</keyword>
<feature type="region of interest" description="Disordered" evidence="1">
    <location>
        <begin position="290"/>
        <end position="320"/>
    </location>
</feature>
<evidence type="ECO:0000313" key="3">
    <source>
        <dbReference type="Proteomes" id="UP000053958"/>
    </source>
</evidence>
<proteinExistence type="predicted"/>
<organism evidence="2 3">
    <name type="scientific">Rasamsonia emersonii (strain ATCC 16479 / CBS 393.64 / IMI 116815)</name>
    <dbReference type="NCBI Taxonomy" id="1408163"/>
    <lineage>
        <taxon>Eukaryota</taxon>
        <taxon>Fungi</taxon>
        <taxon>Dikarya</taxon>
        <taxon>Ascomycota</taxon>
        <taxon>Pezizomycotina</taxon>
        <taxon>Eurotiomycetes</taxon>
        <taxon>Eurotiomycetidae</taxon>
        <taxon>Eurotiales</taxon>
        <taxon>Trichocomaceae</taxon>
        <taxon>Rasamsonia</taxon>
    </lineage>
</organism>